<dbReference type="GO" id="GO:0000976">
    <property type="term" value="F:transcription cis-regulatory region binding"/>
    <property type="evidence" value="ECO:0007669"/>
    <property type="project" value="TreeGrafter"/>
</dbReference>
<dbReference type="InterPro" id="IPR000847">
    <property type="entry name" value="LysR_HTH_N"/>
</dbReference>
<gene>
    <name evidence="6" type="ORF">YC6258_03017</name>
</gene>
<keyword evidence="3" id="KW-0238">DNA-binding</keyword>
<keyword evidence="4" id="KW-0804">Transcription</keyword>
<dbReference type="SUPFAM" id="SSF53850">
    <property type="entry name" value="Periplasmic binding protein-like II"/>
    <property type="match status" value="1"/>
</dbReference>
<dbReference type="PANTHER" id="PTHR30126">
    <property type="entry name" value="HTH-TYPE TRANSCRIPTIONAL REGULATOR"/>
    <property type="match status" value="1"/>
</dbReference>
<dbReference type="InterPro" id="IPR036388">
    <property type="entry name" value="WH-like_DNA-bd_sf"/>
</dbReference>
<proteinExistence type="inferred from homology"/>
<dbReference type="GO" id="GO:0003700">
    <property type="term" value="F:DNA-binding transcription factor activity"/>
    <property type="evidence" value="ECO:0007669"/>
    <property type="project" value="InterPro"/>
</dbReference>
<dbReference type="FunFam" id="1.10.10.10:FF:000001">
    <property type="entry name" value="LysR family transcriptional regulator"/>
    <property type="match status" value="1"/>
</dbReference>
<evidence type="ECO:0000313" key="6">
    <source>
        <dbReference type="EMBL" id="AJQ95055.1"/>
    </source>
</evidence>
<dbReference type="AlphaFoldDB" id="A0A0C5V6H0"/>
<dbReference type="Pfam" id="PF00126">
    <property type="entry name" value="HTH_1"/>
    <property type="match status" value="1"/>
</dbReference>
<evidence type="ECO:0000259" key="5">
    <source>
        <dbReference type="PROSITE" id="PS50931"/>
    </source>
</evidence>
<dbReference type="STRING" id="1445510.YC6258_03017"/>
<sequence>MDKSMKQFLVVAEQKSLSMAARKLFISQPTLTHNIKKLEESLQVELFIRSPKGMELTHYGEVLLEQARIMQRVHDNTLNKIQSMRLQHQHGLSIGVGFAWWKLFFRTLFHEYRQRYPTVPANIDVSNHLRSMDQLLCGDIDLFIGHKILGLSRRAGVAFLPLLDAYDGSFVRVGHPLLGRPCHLEEQFNYPFMAVTPDENRLTEWIIETPELKDVAPKQLYHATNRQIYSSNSMTTAIDIVLETNAILNYPACMYEFFQDNGLEKLDTLETIGPFCVGIYVLSDRLSDTKIMEITALIQEHVSRIKNPEIILLHTSEWTNCDQLDSETTDR</sequence>
<keyword evidence="7" id="KW-1185">Reference proteome</keyword>
<dbReference type="PROSITE" id="PS50931">
    <property type="entry name" value="HTH_LYSR"/>
    <property type="match status" value="1"/>
</dbReference>
<evidence type="ECO:0000256" key="4">
    <source>
        <dbReference type="ARBA" id="ARBA00023163"/>
    </source>
</evidence>
<protein>
    <submittedName>
        <fullName evidence="6">Transcriptional regulator</fullName>
    </submittedName>
</protein>
<organism evidence="6 7">
    <name type="scientific">Gynuella sunshinyii YC6258</name>
    <dbReference type="NCBI Taxonomy" id="1445510"/>
    <lineage>
        <taxon>Bacteria</taxon>
        <taxon>Pseudomonadati</taxon>
        <taxon>Pseudomonadota</taxon>
        <taxon>Gammaproteobacteria</taxon>
        <taxon>Oceanospirillales</taxon>
        <taxon>Saccharospirillaceae</taxon>
        <taxon>Gynuella</taxon>
    </lineage>
</organism>
<dbReference type="PANTHER" id="PTHR30126:SF40">
    <property type="entry name" value="HTH-TYPE TRANSCRIPTIONAL REGULATOR GLTR"/>
    <property type="match status" value="1"/>
</dbReference>
<feature type="domain" description="HTH lysR-type" evidence="5">
    <location>
        <begin position="1"/>
        <end position="57"/>
    </location>
</feature>
<dbReference type="RefSeq" id="WP_052830274.1">
    <property type="nucleotide sequence ID" value="NZ_CP007142.1"/>
</dbReference>
<dbReference type="Gene3D" id="1.10.10.10">
    <property type="entry name" value="Winged helix-like DNA-binding domain superfamily/Winged helix DNA-binding domain"/>
    <property type="match status" value="1"/>
</dbReference>
<name>A0A0C5V6H0_9GAMM</name>
<dbReference type="SUPFAM" id="SSF46785">
    <property type="entry name" value="Winged helix' DNA-binding domain"/>
    <property type="match status" value="1"/>
</dbReference>
<evidence type="ECO:0000256" key="3">
    <source>
        <dbReference type="ARBA" id="ARBA00023125"/>
    </source>
</evidence>
<dbReference type="KEGG" id="gsn:YC6258_03017"/>
<dbReference type="PRINTS" id="PR00039">
    <property type="entry name" value="HTHLYSR"/>
</dbReference>
<dbReference type="EMBL" id="CP007142">
    <property type="protein sequence ID" value="AJQ95055.1"/>
    <property type="molecule type" value="Genomic_DNA"/>
</dbReference>
<evidence type="ECO:0000256" key="1">
    <source>
        <dbReference type="ARBA" id="ARBA00009437"/>
    </source>
</evidence>
<keyword evidence="2" id="KW-0805">Transcription regulation</keyword>
<accession>A0A0C5V6H0</accession>
<dbReference type="HOGENOM" id="CLU_039613_6_0_6"/>
<dbReference type="Proteomes" id="UP000032266">
    <property type="component" value="Chromosome"/>
</dbReference>
<dbReference type="Gene3D" id="3.40.190.10">
    <property type="entry name" value="Periplasmic binding protein-like II"/>
    <property type="match status" value="2"/>
</dbReference>
<dbReference type="InterPro" id="IPR005119">
    <property type="entry name" value="LysR_subst-bd"/>
</dbReference>
<reference evidence="6 7" key="1">
    <citation type="submission" date="2014-01" db="EMBL/GenBank/DDBJ databases">
        <title>Full genme sequencing of cellulolytic bacterium Gynuella sunshinyii YC6258T gen. nov., sp. nov.</title>
        <authorList>
            <person name="Khan H."/>
            <person name="Chung E.J."/>
            <person name="Chung Y.R."/>
        </authorList>
    </citation>
    <scope>NUCLEOTIDE SEQUENCE [LARGE SCALE GENOMIC DNA]</scope>
    <source>
        <strain evidence="6 7">YC6258</strain>
    </source>
</reference>
<evidence type="ECO:0000256" key="2">
    <source>
        <dbReference type="ARBA" id="ARBA00023015"/>
    </source>
</evidence>
<dbReference type="OrthoDB" id="8524600at2"/>
<evidence type="ECO:0000313" key="7">
    <source>
        <dbReference type="Proteomes" id="UP000032266"/>
    </source>
</evidence>
<dbReference type="InterPro" id="IPR036390">
    <property type="entry name" value="WH_DNA-bd_sf"/>
</dbReference>
<dbReference type="Pfam" id="PF03466">
    <property type="entry name" value="LysR_substrate"/>
    <property type="match status" value="1"/>
</dbReference>
<comment type="similarity">
    <text evidence="1">Belongs to the LysR transcriptional regulatory family.</text>
</comment>